<dbReference type="InterPro" id="IPR013087">
    <property type="entry name" value="Znf_C2H2_type"/>
</dbReference>
<feature type="domain" description="C2H2-type" evidence="1">
    <location>
        <begin position="154"/>
        <end position="180"/>
    </location>
</feature>
<evidence type="ECO:0000313" key="2">
    <source>
        <dbReference type="EMBL" id="KAF2114120.1"/>
    </source>
</evidence>
<evidence type="ECO:0000259" key="1">
    <source>
        <dbReference type="SMART" id="SM00355"/>
    </source>
</evidence>
<name>A0A6A5Z3Y9_9PLEO</name>
<reference evidence="2" key="1">
    <citation type="journal article" date="2020" name="Stud. Mycol.">
        <title>101 Dothideomycetes genomes: a test case for predicting lifestyles and emergence of pathogens.</title>
        <authorList>
            <person name="Haridas S."/>
            <person name="Albert R."/>
            <person name="Binder M."/>
            <person name="Bloem J."/>
            <person name="Labutti K."/>
            <person name="Salamov A."/>
            <person name="Andreopoulos B."/>
            <person name="Baker S."/>
            <person name="Barry K."/>
            <person name="Bills G."/>
            <person name="Bluhm B."/>
            <person name="Cannon C."/>
            <person name="Castanera R."/>
            <person name="Culley D."/>
            <person name="Daum C."/>
            <person name="Ezra D."/>
            <person name="Gonzalez J."/>
            <person name="Henrissat B."/>
            <person name="Kuo A."/>
            <person name="Liang C."/>
            <person name="Lipzen A."/>
            <person name="Lutzoni F."/>
            <person name="Magnuson J."/>
            <person name="Mondo S."/>
            <person name="Nolan M."/>
            <person name="Ohm R."/>
            <person name="Pangilinan J."/>
            <person name="Park H.-J."/>
            <person name="Ramirez L."/>
            <person name="Alfaro M."/>
            <person name="Sun H."/>
            <person name="Tritt A."/>
            <person name="Yoshinaga Y."/>
            <person name="Zwiers L.-H."/>
            <person name="Turgeon B."/>
            <person name="Goodwin S."/>
            <person name="Spatafora J."/>
            <person name="Crous P."/>
            <person name="Grigoriev I."/>
        </authorList>
    </citation>
    <scope>NUCLEOTIDE SEQUENCE</scope>
    <source>
        <strain evidence="2">CBS 627.86</strain>
    </source>
</reference>
<accession>A0A6A5Z3Y9</accession>
<organism evidence="2 3">
    <name type="scientific">Lophiotrema nucula</name>
    <dbReference type="NCBI Taxonomy" id="690887"/>
    <lineage>
        <taxon>Eukaryota</taxon>
        <taxon>Fungi</taxon>
        <taxon>Dikarya</taxon>
        <taxon>Ascomycota</taxon>
        <taxon>Pezizomycotina</taxon>
        <taxon>Dothideomycetes</taxon>
        <taxon>Pleosporomycetidae</taxon>
        <taxon>Pleosporales</taxon>
        <taxon>Lophiotremataceae</taxon>
        <taxon>Lophiotrema</taxon>
    </lineage>
</organism>
<proteinExistence type="predicted"/>
<evidence type="ECO:0000313" key="3">
    <source>
        <dbReference type="Proteomes" id="UP000799770"/>
    </source>
</evidence>
<feature type="domain" description="C2H2-type" evidence="1">
    <location>
        <begin position="96"/>
        <end position="122"/>
    </location>
</feature>
<protein>
    <recommendedName>
        <fullName evidence="1">C2H2-type domain-containing protein</fullName>
    </recommendedName>
</protein>
<dbReference type="SMART" id="SM00355">
    <property type="entry name" value="ZnF_C2H2"/>
    <property type="match status" value="2"/>
</dbReference>
<dbReference type="AlphaFoldDB" id="A0A6A5Z3Y9"/>
<dbReference type="Proteomes" id="UP000799770">
    <property type="component" value="Unassembled WGS sequence"/>
</dbReference>
<gene>
    <name evidence="2" type="ORF">BDV96DRAFT_109816</name>
</gene>
<keyword evidence="3" id="KW-1185">Reference proteome</keyword>
<dbReference type="EMBL" id="ML977326">
    <property type="protein sequence ID" value="KAF2114120.1"/>
    <property type="molecule type" value="Genomic_DNA"/>
</dbReference>
<sequence>MDSVRHTLHGVAKVMNEELLLASAEGIRSGEAKSRDVDTGREYMLCIEALKALDEWQYRHPNYRPYTSALGEASLEHESRSYKHVIIGLVLAKARFSCPSLRCKRLIFTSIVELRRHCDVEHNGSANRINGIEYTITKRAMKEAIGYFWATNCYSCSVYTCGSTKFARRDQLERHHERQHTVFTPSGS</sequence>